<feature type="compositionally biased region" description="Basic and acidic residues" evidence="1">
    <location>
        <begin position="17"/>
        <end position="28"/>
    </location>
</feature>
<reference evidence="2" key="1">
    <citation type="submission" date="2015-04" db="UniProtKB">
        <authorList>
            <consortium name="EnsemblPlants"/>
        </authorList>
    </citation>
    <scope>IDENTIFICATION</scope>
</reference>
<proteinExistence type="predicted"/>
<dbReference type="eggNOG" id="ENOG502S1Z4">
    <property type="taxonomic scope" value="Eukaryota"/>
</dbReference>
<evidence type="ECO:0000313" key="2">
    <source>
        <dbReference type="EnsemblPlants" id="OPUNC02G01680.1"/>
    </source>
</evidence>
<evidence type="ECO:0000256" key="1">
    <source>
        <dbReference type="SAM" id="MobiDB-lite"/>
    </source>
</evidence>
<dbReference type="STRING" id="4537.A0A0E0JV18"/>
<dbReference type="EnsemblPlants" id="OPUNC02G01680.1">
    <property type="protein sequence ID" value="OPUNC02G01680.1"/>
    <property type="gene ID" value="OPUNC02G01680"/>
</dbReference>
<dbReference type="Gramene" id="OPUNC02G01680.1">
    <property type="protein sequence ID" value="OPUNC02G01680.1"/>
    <property type="gene ID" value="OPUNC02G01680"/>
</dbReference>
<dbReference type="Proteomes" id="UP000026962">
    <property type="component" value="Chromosome 2"/>
</dbReference>
<sequence length="164" mass="17722">MGFLRRIAGILGISRDDADHHHHQHDGAAGDSTAAAAEVPQDKVAAAAAAGNVQRRGFSVQVPVPVERPGPGPVLVPCPRGDGGVQGFRWYTRKLRIDEDGDVADEFLDEVVPESSINNDATPAGRYQVKYNTKSAALAMRKQISVIDGNICHSLEYQGRLRWV</sequence>
<dbReference type="AlphaFoldDB" id="A0A0E0JV18"/>
<protein>
    <submittedName>
        <fullName evidence="2">Uncharacterized protein</fullName>
    </submittedName>
</protein>
<dbReference type="HOGENOM" id="CLU_117956_0_0_1"/>
<feature type="region of interest" description="Disordered" evidence="1">
    <location>
        <begin position="17"/>
        <end position="36"/>
    </location>
</feature>
<dbReference type="PANTHER" id="PTHR35750:SF1">
    <property type="entry name" value="PHOSPHOLIPID HYDROPEROXIDE GLUTATHIONE PEROXIDASE"/>
    <property type="match status" value="1"/>
</dbReference>
<dbReference type="PANTHER" id="PTHR35750">
    <property type="entry name" value="PHOSPHOLIPID HYDROPEROXIDE GLUTATHIONE PEROXIDASE"/>
    <property type="match status" value="1"/>
</dbReference>
<organism evidence="2">
    <name type="scientific">Oryza punctata</name>
    <name type="common">Red rice</name>
    <dbReference type="NCBI Taxonomy" id="4537"/>
    <lineage>
        <taxon>Eukaryota</taxon>
        <taxon>Viridiplantae</taxon>
        <taxon>Streptophyta</taxon>
        <taxon>Embryophyta</taxon>
        <taxon>Tracheophyta</taxon>
        <taxon>Spermatophyta</taxon>
        <taxon>Magnoliopsida</taxon>
        <taxon>Liliopsida</taxon>
        <taxon>Poales</taxon>
        <taxon>Poaceae</taxon>
        <taxon>BOP clade</taxon>
        <taxon>Oryzoideae</taxon>
        <taxon>Oryzeae</taxon>
        <taxon>Oryzinae</taxon>
        <taxon>Oryza</taxon>
    </lineage>
</organism>
<reference evidence="2" key="2">
    <citation type="submission" date="2018-05" db="EMBL/GenBank/DDBJ databases">
        <title>OpunRS2 (Oryza punctata Reference Sequence Version 2).</title>
        <authorList>
            <person name="Zhang J."/>
            <person name="Kudrna D."/>
            <person name="Lee S."/>
            <person name="Talag J."/>
            <person name="Welchert J."/>
            <person name="Wing R.A."/>
        </authorList>
    </citation>
    <scope>NUCLEOTIDE SEQUENCE [LARGE SCALE GENOMIC DNA]</scope>
</reference>
<name>A0A0E0JV18_ORYPU</name>
<keyword evidence="3" id="KW-1185">Reference proteome</keyword>
<accession>A0A0E0JV18</accession>
<dbReference type="OMA" id="QGLRWHA"/>
<evidence type="ECO:0000313" key="3">
    <source>
        <dbReference type="Proteomes" id="UP000026962"/>
    </source>
</evidence>